<keyword evidence="2" id="KW-0378">Hydrolase</keyword>
<accession>A0A1Q5P1F1</accession>
<evidence type="ECO:0000313" key="6">
    <source>
        <dbReference type="Proteomes" id="UP000186524"/>
    </source>
</evidence>
<dbReference type="STRING" id="1714354.BLL40_11860"/>
<dbReference type="OrthoDB" id="9782422at2"/>
<dbReference type="SUPFAM" id="SSF50891">
    <property type="entry name" value="Cyclophilin-like"/>
    <property type="match status" value="1"/>
</dbReference>
<dbReference type="RefSeq" id="WP_073712121.1">
    <property type="nucleotide sequence ID" value="NZ_MRWQ01000010.1"/>
</dbReference>
<keyword evidence="3" id="KW-0067">ATP-binding</keyword>
<name>A0A1Q5P1F1_9BACI</name>
<dbReference type="Pfam" id="PF02626">
    <property type="entry name" value="CT_A_B"/>
    <property type="match status" value="1"/>
</dbReference>
<keyword evidence="1" id="KW-0547">Nucleotide-binding</keyword>
<protein>
    <submittedName>
        <fullName evidence="5">KipI antagonist</fullName>
    </submittedName>
</protein>
<dbReference type="GO" id="GO:0016787">
    <property type="term" value="F:hydrolase activity"/>
    <property type="evidence" value="ECO:0007669"/>
    <property type="project" value="UniProtKB-KW"/>
</dbReference>
<dbReference type="InterPro" id="IPR029000">
    <property type="entry name" value="Cyclophilin-like_dom_sf"/>
</dbReference>
<dbReference type="PANTHER" id="PTHR43309:SF5">
    <property type="entry name" value="5-OXOPROLINASE SUBUNIT C"/>
    <property type="match status" value="1"/>
</dbReference>
<dbReference type="PANTHER" id="PTHR43309">
    <property type="entry name" value="5-OXOPROLINASE SUBUNIT C"/>
    <property type="match status" value="1"/>
</dbReference>
<dbReference type="EMBL" id="MRWQ01000010">
    <property type="protein sequence ID" value="OKL36021.1"/>
    <property type="molecule type" value="Genomic_DNA"/>
</dbReference>
<dbReference type="NCBIfam" id="TIGR00724">
    <property type="entry name" value="urea_amlyse_rel"/>
    <property type="match status" value="1"/>
</dbReference>
<dbReference type="GO" id="GO:0005524">
    <property type="term" value="F:ATP binding"/>
    <property type="evidence" value="ECO:0007669"/>
    <property type="project" value="UniProtKB-KW"/>
</dbReference>
<proteinExistence type="predicted"/>
<evidence type="ECO:0000259" key="4">
    <source>
        <dbReference type="SMART" id="SM00797"/>
    </source>
</evidence>
<dbReference type="SMART" id="SM00797">
    <property type="entry name" value="AHS2"/>
    <property type="match status" value="1"/>
</dbReference>
<dbReference type="Proteomes" id="UP000186524">
    <property type="component" value="Unassembled WGS sequence"/>
</dbReference>
<organism evidence="5 6">
    <name type="scientific">Domibacillus mangrovi</name>
    <dbReference type="NCBI Taxonomy" id="1714354"/>
    <lineage>
        <taxon>Bacteria</taxon>
        <taxon>Bacillati</taxon>
        <taxon>Bacillota</taxon>
        <taxon>Bacilli</taxon>
        <taxon>Bacillales</taxon>
        <taxon>Bacillaceae</taxon>
        <taxon>Domibacillus</taxon>
    </lineage>
</organism>
<evidence type="ECO:0000256" key="3">
    <source>
        <dbReference type="ARBA" id="ARBA00022840"/>
    </source>
</evidence>
<reference evidence="5 6" key="1">
    <citation type="submission" date="2016-12" db="EMBL/GenBank/DDBJ databases">
        <title>Domibacillus sp. SAOS 44 whole genome sequencing.</title>
        <authorList>
            <person name="Verma A."/>
            <person name="Krishnamurthi S."/>
        </authorList>
    </citation>
    <scope>NUCLEOTIDE SEQUENCE [LARGE SCALE GENOMIC DNA]</scope>
    <source>
        <strain evidence="5 6">SAOS 44</strain>
    </source>
</reference>
<evidence type="ECO:0000313" key="5">
    <source>
        <dbReference type="EMBL" id="OKL36021.1"/>
    </source>
</evidence>
<dbReference type="InterPro" id="IPR003778">
    <property type="entry name" value="CT_A_B"/>
</dbReference>
<dbReference type="InterPro" id="IPR052708">
    <property type="entry name" value="PxpC"/>
</dbReference>
<dbReference type="Gene3D" id="2.40.100.10">
    <property type="entry name" value="Cyclophilin-like"/>
    <property type="match status" value="1"/>
</dbReference>
<sequence>MSIKVIRPGLLASIQDLGRYGFQKYGIIVSGAMDSFSLRIANLLVGNQEGEAAIEVTMMGTSLQFEKDSLIAITGGDLSPVIEGKKVPLWKPVLVKKGSILQFTACRSGCRAYMAVFGGYDIPEVMNSRSTYLRGTIGGYEGRALQANDVLLFKKNEQAHDLVNHLKKEWKDKSFHTVDWYVPADQVLNKQEILVIKGAEFERFSSESKTTFFDEEFQITPQSDRMGYRLSGSELQLNEPFELLSEAVAEGTIQVPQDGNPIILLADRQTTGGYPRIAQIATVDLPAIAQLKPGEKIRFKEITLEEAEQLYLMREQNIEAIKTGLLLKQRSL</sequence>
<evidence type="ECO:0000256" key="2">
    <source>
        <dbReference type="ARBA" id="ARBA00022801"/>
    </source>
</evidence>
<keyword evidence="6" id="KW-1185">Reference proteome</keyword>
<feature type="domain" description="Carboxyltransferase" evidence="4">
    <location>
        <begin position="24"/>
        <end position="317"/>
    </location>
</feature>
<gene>
    <name evidence="5" type="ORF">BLL40_11860</name>
</gene>
<comment type="caution">
    <text evidence="5">The sequence shown here is derived from an EMBL/GenBank/DDBJ whole genome shotgun (WGS) entry which is preliminary data.</text>
</comment>
<dbReference type="AlphaFoldDB" id="A0A1Q5P1F1"/>
<evidence type="ECO:0000256" key="1">
    <source>
        <dbReference type="ARBA" id="ARBA00022741"/>
    </source>
</evidence>